<keyword evidence="2" id="KW-0732">Signal</keyword>
<proteinExistence type="predicted"/>
<accession>A0A562J228</accession>
<dbReference type="InterPro" id="IPR038352">
    <property type="entry name" value="Imelysin_sf"/>
</dbReference>
<evidence type="ECO:0000256" key="2">
    <source>
        <dbReference type="ARBA" id="ARBA00022729"/>
    </source>
</evidence>
<dbReference type="GO" id="GO:0030313">
    <property type="term" value="C:cell envelope"/>
    <property type="evidence" value="ECO:0007669"/>
    <property type="project" value="UniProtKB-SubCell"/>
</dbReference>
<sequence>MTLSSLLRPLGSILGCGLLFSLSGCNPNDSITEVSRSLAETVLVPAYQQWADTNQVLVRTTQAYCQGQLSLTETRQSFLNTQMAWASLQPMLLGPNHQPNHTWQVQFWPDPQNLVAAQVQALLQAIPLPTKEDIKQESIITRTLTAYEYLVFDPNLNLEQAQQRPGYCALAIAISEYQQQQANQLLNEWQEGSHSMAAQLIDFPNQRYTNAQQALLELQYVQLSTLDNLKKKLSVPLGLYSNHIVQPHLAEAWRSGASLSLISTELSSLEQLWYGSQEMGLRYIVATHQEHLATRLDQAYAEVDKQLQRLEGQSFESLLSHPEGQAELHGLYEKLNTLYQLHQNELAQVWNSPLTP</sequence>
<protein>
    <recommendedName>
        <fullName evidence="3">Imelysin-like domain-containing protein</fullName>
    </recommendedName>
</protein>
<evidence type="ECO:0000313" key="5">
    <source>
        <dbReference type="Proteomes" id="UP000319627"/>
    </source>
</evidence>
<keyword evidence="5" id="KW-1185">Reference proteome</keyword>
<dbReference type="AlphaFoldDB" id="A0A562J228"/>
<dbReference type="InterPro" id="IPR034984">
    <property type="entry name" value="Imelysin-like_IPPA"/>
</dbReference>
<dbReference type="RefSeq" id="WP_144569923.1">
    <property type="nucleotide sequence ID" value="NZ_VLKG01000001.1"/>
</dbReference>
<dbReference type="EMBL" id="VLKG01000001">
    <property type="protein sequence ID" value="TWH77238.1"/>
    <property type="molecule type" value="Genomic_DNA"/>
</dbReference>
<feature type="domain" description="Imelysin-like" evidence="3">
    <location>
        <begin position="44"/>
        <end position="339"/>
    </location>
</feature>
<comment type="subcellular location">
    <subcellularLocation>
        <location evidence="1">Cell envelope</location>
    </subcellularLocation>
</comment>
<reference evidence="4 5" key="1">
    <citation type="submission" date="2019-07" db="EMBL/GenBank/DDBJ databases">
        <title>Genomic Encyclopedia of Type Strains, Phase I: the one thousand microbial genomes (KMG-I) project.</title>
        <authorList>
            <person name="Kyrpides N."/>
        </authorList>
    </citation>
    <scope>NUCLEOTIDE SEQUENCE [LARGE SCALE GENOMIC DNA]</scope>
    <source>
        <strain evidence="4 5">DSM 375</strain>
    </source>
</reference>
<dbReference type="Pfam" id="PF09375">
    <property type="entry name" value="Peptidase_M75"/>
    <property type="match status" value="1"/>
</dbReference>
<name>A0A562J228_9GAMM</name>
<dbReference type="CDD" id="cd14659">
    <property type="entry name" value="Imelysin-like_IPPA"/>
    <property type="match status" value="1"/>
</dbReference>
<gene>
    <name evidence="4" type="ORF">LX59_00143</name>
</gene>
<evidence type="ECO:0000256" key="1">
    <source>
        <dbReference type="ARBA" id="ARBA00004196"/>
    </source>
</evidence>
<dbReference type="Gene3D" id="1.20.1420.20">
    <property type="entry name" value="M75 peptidase, HXXE motif"/>
    <property type="match status" value="1"/>
</dbReference>
<dbReference type="Proteomes" id="UP000319627">
    <property type="component" value="Unassembled WGS sequence"/>
</dbReference>
<dbReference type="OrthoDB" id="5729110at2"/>
<evidence type="ECO:0000313" key="4">
    <source>
        <dbReference type="EMBL" id="TWH77238.1"/>
    </source>
</evidence>
<dbReference type="InterPro" id="IPR018976">
    <property type="entry name" value="Imelysin-like"/>
</dbReference>
<organism evidence="4 5">
    <name type="scientific">Azomonas agilis</name>
    <dbReference type="NCBI Taxonomy" id="116849"/>
    <lineage>
        <taxon>Bacteria</taxon>
        <taxon>Pseudomonadati</taxon>
        <taxon>Pseudomonadota</taxon>
        <taxon>Gammaproteobacteria</taxon>
        <taxon>Pseudomonadales</taxon>
        <taxon>Pseudomonadaceae</taxon>
        <taxon>Azomonas</taxon>
    </lineage>
</organism>
<comment type="caution">
    <text evidence="4">The sequence shown here is derived from an EMBL/GenBank/DDBJ whole genome shotgun (WGS) entry which is preliminary data.</text>
</comment>
<evidence type="ECO:0000259" key="3">
    <source>
        <dbReference type="Pfam" id="PF09375"/>
    </source>
</evidence>